<sequence length="183" mass="18621">MDIEPATERIAHVPAAAPVAPAIAPSIPLPRPSPENAPPGPRSRVPLVLGGVGLLLAGLVLGFALRPVVVGALASSVPAPSTRPAVASAAQATQAAVPATPEQAYVAQVTGTPGLTTSMSEGDLIQVGNSTCQVLSERRYTRADLVARLGQSKLGPQVMGVLVDAAQRNLCPQYTYPAASIPR</sequence>
<evidence type="ECO:0000313" key="3">
    <source>
        <dbReference type="EMBL" id="GAA1873718.1"/>
    </source>
</evidence>
<dbReference type="InterPro" id="IPR007969">
    <property type="entry name" value="DUF732"/>
</dbReference>
<evidence type="ECO:0000256" key="1">
    <source>
        <dbReference type="SAM" id="Phobius"/>
    </source>
</evidence>
<dbReference type="Proteomes" id="UP001500449">
    <property type="component" value="Unassembled WGS sequence"/>
</dbReference>
<protein>
    <recommendedName>
        <fullName evidence="2">DUF732 domain-containing protein</fullName>
    </recommendedName>
</protein>
<evidence type="ECO:0000259" key="2">
    <source>
        <dbReference type="Pfam" id="PF05305"/>
    </source>
</evidence>
<accession>A0ABN2NNZ1</accession>
<feature type="domain" description="DUF732" evidence="2">
    <location>
        <begin position="102"/>
        <end position="173"/>
    </location>
</feature>
<name>A0ABN2NNZ1_9PSEU</name>
<gene>
    <name evidence="3" type="ORF">GCM10009836_63400</name>
</gene>
<keyword evidence="1" id="KW-0472">Membrane</keyword>
<dbReference type="Pfam" id="PF05305">
    <property type="entry name" value="DUF732"/>
    <property type="match status" value="1"/>
</dbReference>
<keyword evidence="1" id="KW-0812">Transmembrane</keyword>
<comment type="caution">
    <text evidence="3">The sequence shown here is derived from an EMBL/GenBank/DDBJ whole genome shotgun (WGS) entry which is preliminary data.</text>
</comment>
<keyword evidence="4" id="KW-1185">Reference proteome</keyword>
<keyword evidence="1" id="KW-1133">Transmembrane helix</keyword>
<proteinExistence type="predicted"/>
<dbReference type="RefSeq" id="WP_344425628.1">
    <property type="nucleotide sequence ID" value="NZ_BAAAQK010000026.1"/>
</dbReference>
<evidence type="ECO:0000313" key="4">
    <source>
        <dbReference type="Proteomes" id="UP001500449"/>
    </source>
</evidence>
<dbReference type="EMBL" id="BAAAQK010000026">
    <property type="protein sequence ID" value="GAA1873718.1"/>
    <property type="molecule type" value="Genomic_DNA"/>
</dbReference>
<feature type="transmembrane region" description="Helical" evidence="1">
    <location>
        <begin position="45"/>
        <end position="65"/>
    </location>
</feature>
<reference evidence="3 4" key="1">
    <citation type="journal article" date="2019" name="Int. J. Syst. Evol. Microbiol.">
        <title>The Global Catalogue of Microorganisms (GCM) 10K type strain sequencing project: providing services to taxonomists for standard genome sequencing and annotation.</title>
        <authorList>
            <consortium name="The Broad Institute Genomics Platform"/>
            <consortium name="The Broad Institute Genome Sequencing Center for Infectious Disease"/>
            <person name="Wu L."/>
            <person name="Ma J."/>
        </authorList>
    </citation>
    <scope>NUCLEOTIDE SEQUENCE [LARGE SCALE GENOMIC DNA]</scope>
    <source>
        <strain evidence="3 4">JCM 16009</strain>
    </source>
</reference>
<organism evidence="3 4">
    <name type="scientific">Pseudonocardia ailaonensis</name>
    <dbReference type="NCBI Taxonomy" id="367279"/>
    <lineage>
        <taxon>Bacteria</taxon>
        <taxon>Bacillati</taxon>
        <taxon>Actinomycetota</taxon>
        <taxon>Actinomycetes</taxon>
        <taxon>Pseudonocardiales</taxon>
        <taxon>Pseudonocardiaceae</taxon>
        <taxon>Pseudonocardia</taxon>
    </lineage>
</organism>